<accession>A0ABW0XA88</accession>
<dbReference type="Proteomes" id="UP001595975">
    <property type="component" value="Unassembled WGS sequence"/>
</dbReference>
<dbReference type="PANTHER" id="PTHR30151:SF20">
    <property type="entry name" value="ABC TRANSPORTER PERMEASE PROTEIN HI_0355-RELATED"/>
    <property type="match status" value="1"/>
</dbReference>
<dbReference type="PROSITE" id="PS50928">
    <property type="entry name" value="ABC_TM1"/>
    <property type="match status" value="1"/>
</dbReference>
<feature type="transmembrane region" description="Helical" evidence="7">
    <location>
        <begin position="167"/>
        <end position="185"/>
    </location>
</feature>
<reference evidence="10" key="1">
    <citation type="journal article" date="2019" name="Int. J. Syst. Evol. Microbiol.">
        <title>The Global Catalogue of Microorganisms (GCM) 10K type strain sequencing project: providing services to taxonomists for standard genome sequencing and annotation.</title>
        <authorList>
            <consortium name="The Broad Institute Genomics Platform"/>
            <consortium name="The Broad Institute Genome Sequencing Center for Infectious Disease"/>
            <person name="Wu L."/>
            <person name="Ma J."/>
        </authorList>
    </citation>
    <scope>NUCLEOTIDE SEQUENCE [LARGE SCALE GENOMIC DNA]</scope>
    <source>
        <strain evidence="10">CGMCC 4.1437</strain>
    </source>
</reference>
<dbReference type="EMBL" id="JBHSOF010000035">
    <property type="protein sequence ID" value="MFC5666071.1"/>
    <property type="molecule type" value="Genomic_DNA"/>
</dbReference>
<gene>
    <name evidence="9" type="ORF">ACFP3U_24220</name>
</gene>
<evidence type="ECO:0000313" key="9">
    <source>
        <dbReference type="EMBL" id="MFC5666071.1"/>
    </source>
</evidence>
<comment type="subcellular location">
    <subcellularLocation>
        <location evidence="1 7">Cell membrane</location>
        <topology evidence="1 7">Multi-pass membrane protein</topology>
    </subcellularLocation>
</comment>
<proteinExistence type="inferred from homology"/>
<feature type="domain" description="ABC transmembrane type-1" evidence="8">
    <location>
        <begin position="5"/>
        <end position="189"/>
    </location>
</feature>
<dbReference type="InterPro" id="IPR035906">
    <property type="entry name" value="MetI-like_sf"/>
</dbReference>
<evidence type="ECO:0000259" key="8">
    <source>
        <dbReference type="PROSITE" id="PS50928"/>
    </source>
</evidence>
<dbReference type="PANTHER" id="PTHR30151">
    <property type="entry name" value="ALKANE SULFONATE ABC TRANSPORTER-RELATED, MEMBRANE SUBUNIT"/>
    <property type="match status" value="1"/>
</dbReference>
<keyword evidence="2 7" id="KW-0813">Transport</keyword>
<keyword evidence="3" id="KW-1003">Cell membrane</keyword>
<comment type="caution">
    <text evidence="9">The sequence shown here is derived from an EMBL/GenBank/DDBJ whole genome shotgun (WGS) entry which is preliminary data.</text>
</comment>
<evidence type="ECO:0000256" key="3">
    <source>
        <dbReference type="ARBA" id="ARBA00022475"/>
    </source>
</evidence>
<dbReference type="Pfam" id="PF00528">
    <property type="entry name" value="BPD_transp_1"/>
    <property type="match status" value="1"/>
</dbReference>
<evidence type="ECO:0000256" key="6">
    <source>
        <dbReference type="ARBA" id="ARBA00023136"/>
    </source>
</evidence>
<dbReference type="CDD" id="cd06261">
    <property type="entry name" value="TM_PBP2"/>
    <property type="match status" value="1"/>
</dbReference>
<keyword evidence="4 7" id="KW-0812">Transmembrane</keyword>
<keyword evidence="10" id="KW-1185">Reference proteome</keyword>
<name>A0ABW0XA88_9ACTN</name>
<dbReference type="RefSeq" id="WP_380227781.1">
    <property type="nucleotide sequence ID" value="NZ_JBHSOF010000035.1"/>
</dbReference>
<dbReference type="SUPFAM" id="SSF161098">
    <property type="entry name" value="MetI-like"/>
    <property type="match status" value="1"/>
</dbReference>
<evidence type="ECO:0000256" key="4">
    <source>
        <dbReference type="ARBA" id="ARBA00022692"/>
    </source>
</evidence>
<dbReference type="Gene3D" id="1.10.3720.10">
    <property type="entry name" value="MetI-like"/>
    <property type="match status" value="1"/>
</dbReference>
<evidence type="ECO:0000313" key="10">
    <source>
        <dbReference type="Proteomes" id="UP001595975"/>
    </source>
</evidence>
<sequence length="194" mass="20174">MLGYTWQTVVESAAGSGLGIAAALPLGYLMARSTIAARALQPYLAASQAVPAVALAPLLALWIGYGLLPIAILCALLVFFPMLVNTMLGLRELDPDVLNAARVDGVGRWGMLRHIEFPLALPSILAGVRTGCTLSITGAVVGEFVMGGEGLGQLLAVQRGQANSTGLFVSLLTLTLLAAATYGTVRLVELTVDR</sequence>
<feature type="transmembrane region" description="Helical" evidence="7">
    <location>
        <begin position="12"/>
        <end position="31"/>
    </location>
</feature>
<organism evidence="9 10">
    <name type="scientific">Kitasatospora misakiensis</name>
    <dbReference type="NCBI Taxonomy" id="67330"/>
    <lineage>
        <taxon>Bacteria</taxon>
        <taxon>Bacillati</taxon>
        <taxon>Actinomycetota</taxon>
        <taxon>Actinomycetes</taxon>
        <taxon>Kitasatosporales</taxon>
        <taxon>Streptomycetaceae</taxon>
        <taxon>Kitasatospora</taxon>
    </lineage>
</organism>
<evidence type="ECO:0000256" key="2">
    <source>
        <dbReference type="ARBA" id="ARBA00022448"/>
    </source>
</evidence>
<keyword evidence="5 7" id="KW-1133">Transmembrane helix</keyword>
<keyword evidence="6 7" id="KW-0472">Membrane</keyword>
<comment type="similarity">
    <text evidence="7">Belongs to the binding-protein-dependent transport system permease family.</text>
</comment>
<dbReference type="InterPro" id="IPR000515">
    <property type="entry name" value="MetI-like"/>
</dbReference>
<protein>
    <submittedName>
        <fullName evidence="9">ABC transporter permease</fullName>
    </submittedName>
</protein>
<evidence type="ECO:0000256" key="7">
    <source>
        <dbReference type="RuleBase" id="RU363032"/>
    </source>
</evidence>
<evidence type="ECO:0000256" key="1">
    <source>
        <dbReference type="ARBA" id="ARBA00004651"/>
    </source>
</evidence>
<evidence type="ECO:0000256" key="5">
    <source>
        <dbReference type="ARBA" id="ARBA00022989"/>
    </source>
</evidence>